<comment type="caution">
    <text evidence="4">The sequence shown here is derived from an EMBL/GenBank/DDBJ whole genome shotgun (WGS) entry which is preliminary data.</text>
</comment>
<dbReference type="PROSITE" id="PS50110">
    <property type="entry name" value="RESPONSE_REGULATORY"/>
    <property type="match status" value="1"/>
</dbReference>
<dbReference type="PANTHER" id="PTHR43228:SF1">
    <property type="entry name" value="TWO-COMPONENT RESPONSE REGULATOR ARR22"/>
    <property type="match status" value="1"/>
</dbReference>
<dbReference type="EMBL" id="JACHID010000005">
    <property type="protein sequence ID" value="MBB5021780.1"/>
    <property type="molecule type" value="Genomic_DNA"/>
</dbReference>
<evidence type="ECO:0000256" key="2">
    <source>
        <dbReference type="SAM" id="MobiDB-lite"/>
    </source>
</evidence>
<dbReference type="Pfam" id="PF00072">
    <property type="entry name" value="Response_reg"/>
    <property type="match status" value="1"/>
</dbReference>
<evidence type="ECO:0000256" key="1">
    <source>
        <dbReference type="PROSITE-ProRule" id="PRU00169"/>
    </source>
</evidence>
<organism evidence="4 5">
    <name type="scientific">Desulfurispira natronophila</name>
    <dbReference type="NCBI Taxonomy" id="682562"/>
    <lineage>
        <taxon>Bacteria</taxon>
        <taxon>Pseudomonadati</taxon>
        <taxon>Chrysiogenota</taxon>
        <taxon>Chrysiogenia</taxon>
        <taxon>Chrysiogenales</taxon>
        <taxon>Chrysiogenaceae</taxon>
        <taxon>Desulfurispira</taxon>
    </lineage>
</organism>
<reference evidence="4 5" key="1">
    <citation type="submission" date="2020-08" db="EMBL/GenBank/DDBJ databases">
        <title>Genomic Encyclopedia of Type Strains, Phase IV (KMG-IV): sequencing the most valuable type-strain genomes for metagenomic binning, comparative biology and taxonomic classification.</title>
        <authorList>
            <person name="Goeker M."/>
        </authorList>
    </citation>
    <scope>NUCLEOTIDE SEQUENCE [LARGE SCALE GENOMIC DNA]</scope>
    <source>
        <strain evidence="4 5">DSM 22071</strain>
    </source>
</reference>
<dbReference type="Pfam" id="PF07228">
    <property type="entry name" value="SpoIIE"/>
    <property type="match status" value="1"/>
</dbReference>
<dbReference type="SUPFAM" id="SSF52172">
    <property type="entry name" value="CheY-like"/>
    <property type="match status" value="1"/>
</dbReference>
<dbReference type="RefSeq" id="WP_183731101.1">
    <property type="nucleotide sequence ID" value="NZ_JACHID010000005.1"/>
</dbReference>
<dbReference type="InterPro" id="IPR011006">
    <property type="entry name" value="CheY-like_superfamily"/>
</dbReference>
<dbReference type="SMART" id="SM00331">
    <property type="entry name" value="PP2C_SIG"/>
    <property type="match status" value="1"/>
</dbReference>
<dbReference type="GO" id="GO:0000160">
    <property type="term" value="P:phosphorelay signal transduction system"/>
    <property type="evidence" value="ECO:0007669"/>
    <property type="project" value="InterPro"/>
</dbReference>
<dbReference type="InterPro" id="IPR036890">
    <property type="entry name" value="HATPase_C_sf"/>
</dbReference>
<evidence type="ECO:0000313" key="4">
    <source>
        <dbReference type="EMBL" id="MBB5021780.1"/>
    </source>
</evidence>
<evidence type="ECO:0000259" key="3">
    <source>
        <dbReference type="PROSITE" id="PS50110"/>
    </source>
</evidence>
<dbReference type="Proteomes" id="UP000528322">
    <property type="component" value="Unassembled WGS sequence"/>
</dbReference>
<dbReference type="SMART" id="SM00448">
    <property type="entry name" value="REC"/>
    <property type="match status" value="1"/>
</dbReference>
<evidence type="ECO:0000313" key="5">
    <source>
        <dbReference type="Proteomes" id="UP000528322"/>
    </source>
</evidence>
<feature type="region of interest" description="Disordered" evidence="2">
    <location>
        <begin position="366"/>
        <end position="385"/>
    </location>
</feature>
<dbReference type="CDD" id="cd00156">
    <property type="entry name" value="REC"/>
    <property type="match status" value="1"/>
</dbReference>
<proteinExistence type="predicted"/>
<keyword evidence="1" id="KW-0597">Phosphoprotein</keyword>
<accession>A0A7W8DGU1</accession>
<dbReference type="AlphaFoldDB" id="A0A7W8DGU1"/>
<dbReference type="Gene3D" id="3.40.50.2300">
    <property type="match status" value="1"/>
</dbReference>
<dbReference type="Gene3D" id="3.30.565.10">
    <property type="entry name" value="Histidine kinase-like ATPase, C-terminal domain"/>
    <property type="match status" value="1"/>
</dbReference>
<dbReference type="InterPro" id="IPR001789">
    <property type="entry name" value="Sig_transdc_resp-reg_receiver"/>
</dbReference>
<dbReference type="InterPro" id="IPR052048">
    <property type="entry name" value="ST_Response_Regulator"/>
</dbReference>
<name>A0A7W8DGU1_9BACT</name>
<sequence>MGKVQRYGYHNEFVLEFQTPEDAPEASISYVHSDLSFFAISNDHYLHKILMIALGNYLQEYDHFTLFDFIPYFRQNSRDEITYEHRLLLGVLDRKSQTLRFVNFGLQHILFKDKGGLVFSARENNNTFSSRPTPFRINVYPLQEMQAIFLSSNHNTLAQVQNHFPAVITRKQISELLKPQGDDKSSAEPSGSFVIINCFDEQTRQTFFQAQALNPDIEALAALEADFENKLVEYQVPEQVADNAGLVFHELLLNAFEHGILGMTSSQKQELIRSGEYEDYVEREGKNCQGSITITGEFFDNHMLRVSVEDTGSGFNYHQYLHYTDTHSKMGLFHNRGIRIAQERSDGVFYTEQGRRVHFIMGLQPVLPKPKSQSNTPESEDDPPATAMLSDVSLLYVEDDELTRELYVRLLKRMTKKLYIAVNGQEGLDLFFKFEPDIVLSDIQMPIMNGLDMAKEIRQHNRDVPILLITAFSDKDHILSAIDAGVDRFINKPVQLAKLKSHLEHYARIVHMEQQLQKRLDDEQLRKEEEFFALKDKSRRDEQQQRQAFAKEQLIIHNDAKHIEGISCQVFYRPQDILSGDIYGIFRINSHTNFFYIIDSMGKGLGASVTAILSAAFINQTVANISEDQYHLSHIINSYADYIRNYLLDDEVVSLTMACLNIDRGTMEYASFGMYPILVKDVQANELHEYRTNNLPLMIYSQDISIRSITLPRSFQFLIYSDGLCENDNFSGTELRHNFMHTNNLDALLETFFNATAQDSENYYGSDDTSIIHVSSQDPSSR</sequence>
<feature type="domain" description="Response regulatory" evidence="3">
    <location>
        <begin position="393"/>
        <end position="507"/>
    </location>
</feature>
<dbReference type="InterPro" id="IPR036457">
    <property type="entry name" value="PPM-type-like_dom_sf"/>
</dbReference>
<dbReference type="InterPro" id="IPR001932">
    <property type="entry name" value="PPM-type_phosphatase-like_dom"/>
</dbReference>
<protein>
    <submittedName>
        <fullName evidence="4">CheY-like chemotaxis protein</fullName>
    </submittedName>
</protein>
<keyword evidence="5" id="KW-1185">Reference proteome</keyword>
<dbReference type="Gene3D" id="3.60.40.10">
    <property type="entry name" value="PPM-type phosphatase domain"/>
    <property type="match status" value="1"/>
</dbReference>
<dbReference type="PANTHER" id="PTHR43228">
    <property type="entry name" value="TWO-COMPONENT RESPONSE REGULATOR"/>
    <property type="match status" value="1"/>
</dbReference>
<gene>
    <name evidence="4" type="ORF">HNR37_001093</name>
</gene>
<dbReference type="SUPFAM" id="SSF55874">
    <property type="entry name" value="ATPase domain of HSP90 chaperone/DNA topoisomerase II/histidine kinase"/>
    <property type="match status" value="1"/>
</dbReference>
<feature type="modified residue" description="4-aspartylphosphate" evidence="1">
    <location>
        <position position="442"/>
    </location>
</feature>